<sequence>VRSPLLVNLDVRHALLGGIFVSKEHIDSRNIDFFRASPVSSEWTIINSPGGLGPFWALFHQ</sequence>
<name>A0A382HI93_9ZZZZ</name>
<dbReference type="EMBL" id="UINC01061259">
    <property type="protein sequence ID" value="SVB86647.1"/>
    <property type="molecule type" value="Genomic_DNA"/>
</dbReference>
<organism evidence="1">
    <name type="scientific">marine metagenome</name>
    <dbReference type="NCBI Taxonomy" id="408172"/>
    <lineage>
        <taxon>unclassified sequences</taxon>
        <taxon>metagenomes</taxon>
        <taxon>ecological metagenomes</taxon>
    </lineage>
</organism>
<feature type="non-terminal residue" evidence="1">
    <location>
        <position position="1"/>
    </location>
</feature>
<dbReference type="AlphaFoldDB" id="A0A382HI93"/>
<proteinExistence type="predicted"/>
<reference evidence="1" key="1">
    <citation type="submission" date="2018-05" db="EMBL/GenBank/DDBJ databases">
        <authorList>
            <person name="Lanie J.A."/>
            <person name="Ng W.-L."/>
            <person name="Kazmierczak K.M."/>
            <person name="Andrzejewski T.M."/>
            <person name="Davidsen T.M."/>
            <person name="Wayne K.J."/>
            <person name="Tettelin H."/>
            <person name="Glass J.I."/>
            <person name="Rusch D."/>
            <person name="Podicherti R."/>
            <person name="Tsui H.-C.T."/>
            <person name="Winkler M.E."/>
        </authorList>
    </citation>
    <scope>NUCLEOTIDE SEQUENCE</scope>
</reference>
<gene>
    <name evidence="1" type="ORF">METZ01_LOCUS239501</name>
</gene>
<evidence type="ECO:0000313" key="1">
    <source>
        <dbReference type="EMBL" id="SVB86647.1"/>
    </source>
</evidence>
<protein>
    <submittedName>
        <fullName evidence="1">Uncharacterized protein</fullName>
    </submittedName>
</protein>
<accession>A0A382HI93</accession>